<protein>
    <submittedName>
        <fullName evidence="1">Phosphoesterase</fullName>
    </submittedName>
</protein>
<dbReference type="EMBL" id="AVPJ01000028">
    <property type="protein sequence ID" value="KGN29815.1"/>
    <property type="molecule type" value="Genomic_DNA"/>
</dbReference>
<dbReference type="Proteomes" id="UP000030002">
    <property type="component" value="Unassembled WGS sequence"/>
</dbReference>
<dbReference type="Pfam" id="PF13563">
    <property type="entry name" value="2_5_RNA_ligase2"/>
    <property type="match status" value="1"/>
</dbReference>
<accession>A0A0A0IX56</accession>
<dbReference type="eggNOG" id="COG1514">
    <property type="taxonomic scope" value="Bacteria"/>
</dbReference>
<gene>
    <name evidence="1" type="ORF">N802_10420</name>
</gene>
<dbReference type="SUPFAM" id="SSF55144">
    <property type="entry name" value="LigT-like"/>
    <property type="match status" value="1"/>
</dbReference>
<sequence>MSTHGVAITVPEPYGSMLQQARERAGDPLANFIPPHVTLLPPTEIEKADLAGFEKHLGEVASRHSPFRMHLHGTGTFRPLSPVVFVQVSVGIPQCELLETDVRSGPVVRDLEFNYHPHVTIAHNIDEEALDRAFEDVEEFRCAFEVRSFELYHQGDDGVWRPLTSFPLEG</sequence>
<dbReference type="RefSeq" id="WP_035919362.1">
    <property type="nucleotide sequence ID" value="NZ_AVPJ01000028.1"/>
</dbReference>
<dbReference type="PANTHER" id="PTHR40037">
    <property type="entry name" value="PHOSPHOESTERASE YJCG-RELATED"/>
    <property type="match status" value="1"/>
</dbReference>
<keyword evidence="2" id="KW-1185">Reference proteome</keyword>
<organism evidence="1 2">
    <name type="scientific">Knoellia sinensis KCTC 19936</name>
    <dbReference type="NCBI Taxonomy" id="1385520"/>
    <lineage>
        <taxon>Bacteria</taxon>
        <taxon>Bacillati</taxon>
        <taxon>Actinomycetota</taxon>
        <taxon>Actinomycetes</taxon>
        <taxon>Micrococcales</taxon>
        <taxon>Intrasporangiaceae</taxon>
        <taxon>Knoellia</taxon>
    </lineage>
</organism>
<dbReference type="AlphaFoldDB" id="A0A0A0IX56"/>
<dbReference type="Gene3D" id="3.90.1140.10">
    <property type="entry name" value="Cyclic phosphodiesterase"/>
    <property type="match status" value="1"/>
</dbReference>
<dbReference type="InterPro" id="IPR009097">
    <property type="entry name" value="Cyclic_Pdiesterase"/>
</dbReference>
<evidence type="ECO:0000313" key="2">
    <source>
        <dbReference type="Proteomes" id="UP000030002"/>
    </source>
</evidence>
<proteinExistence type="predicted"/>
<comment type="caution">
    <text evidence="1">The sequence shown here is derived from an EMBL/GenBank/DDBJ whole genome shotgun (WGS) entry which is preliminary data.</text>
</comment>
<reference evidence="1 2" key="1">
    <citation type="submission" date="2013-08" db="EMBL/GenBank/DDBJ databases">
        <title>The genome sequence of Knoellia sinensis.</title>
        <authorList>
            <person name="Zhu W."/>
            <person name="Wang G."/>
        </authorList>
    </citation>
    <scope>NUCLEOTIDE SEQUENCE [LARGE SCALE GENOMIC DNA]</scope>
    <source>
        <strain evidence="1 2">KCTC 19936</strain>
    </source>
</reference>
<dbReference type="OrthoDB" id="358773at2"/>
<evidence type="ECO:0000313" key="1">
    <source>
        <dbReference type="EMBL" id="KGN29815.1"/>
    </source>
</evidence>
<dbReference type="InterPro" id="IPR050580">
    <property type="entry name" value="2H_phosphoesterase_YjcG-like"/>
</dbReference>
<dbReference type="STRING" id="1385520.N802_10420"/>
<dbReference type="PANTHER" id="PTHR40037:SF1">
    <property type="entry name" value="PHOSPHOESTERASE SAOUHSC_00951-RELATED"/>
    <property type="match status" value="1"/>
</dbReference>
<name>A0A0A0IX56_9MICO</name>